<reference evidence="1" key="1">
    <citation type="submission" date="2018-06" db="EMBL/GenBank/DDBJ databases">
        <authorList>
            <person name="Zhirakovskaya E."/>
        </authorList>
    </citation>
    <scope>NUCLEOTIDE SEQUENCE</scope>
</reference>
<sequence length="583" mass="63134">MTSEEEQVETYESFLVADCGSTHTTLVLFDMVAGSYRLIARTAVPTTASAPWFDIAQGVQQAISRITEITGRKLLNEQGQLIRTVRSDGSGVDHFAAVASAAQPLDVLLVGLFDEVSIASARKALRSIYHHEKDRLTLSDQRRPHEQVGAVVQSQPDLILITGGTDGGAEDRLLQIVESVGLGVSVMSSSRLPELLFAGNIKLRERVKEMLGDYANVQTANNLRPTLETEQLDDVVRITTELYEDLKINALPGIQELHDWSSYPILPTAHAFGGICHYFAALQEQTVMGVDLGSNAVSLVMATPERVQLSIHSELGTGLPVGNLLDKVSVDEVRQWVPAEVSAAETADYIFNKSLHPFTVPTNEKELQLEQAVARALIRCAAIATGNDWQWPRIGQQQMLPPFGLLLARGSTLANAPRPGQIMLMLLDALQPTGIFSISLDQYGVLPALGALAAHQPLAVVQTLEAGVLSDLGWVIAPTGKGQLGKKVMDISIESDRAKFEGEIEFGKIEIFPIAPGEAAKVTVKPTKRFDIGFGPGQGKKMTLTGGQAGGLVIDARGRPFSLSRDIADRRSLVRKWLWDMGG</sequence>
<name>A0A3B0UKJ3_9ZZZZ</name>
<dbReference type="Pfam" id="PF13941">
    <property type="entry name" value="MutL"/>
    <property type="match status" value="1"/>
</dbReference>
<organism evidence="1">
    <name type="scientific">hydrothermal vent metagenome</name>
    <dbReference type="NCBI Taxonomy" id="652676"/>
    <lineage>
        <taxon>unclassified sequences</taxon>
        <taxon>metagenomes</taxon>
        <taxon>ecological metagenomes</taxon>
    </lineage>
</organism>
<dbReference type="AlphaFoldDB" id="A0A3B0UKJ3"/>
<dbReference type="InterPro" id="IPR006230">
    <property type="entry name" value="MutL"/>
</dbReference>
<protein>
    <recommendedName>
        <fullName evidence="2">Methylaspartate mutase</fullName>
    </recommendedName>
</protein>
<gene>
    <name evidence="1" type="ORF">MNBD_CHLOROFLEXI01-4291</name>
</gene>
<evidence type="ECO:0008006" key="2">
    <source>
        <dbReference type="Google" id="ProtNLM"/>
    </source>
</evidence>
<dbReference type="EMBL" id="UOEU01000245">
    <property type="protein sequence ID" value="VAW31545.1"/>
    <property type="molecule type" value="Genomic_DNA"/>
</dbReference>
<accession>A0A3B0UKJ3</accession>
<evidence type="ECO:0000313" key="1">
    <source>
        <dbReference type="EMBL" id="VAW31545.1"/>
    </source>
</evidence>
<proteinExistence type="predicted"/>